<evidence type="ECO:0000313" key="2">
    <source>
        <dbReference type="EMBL" id="RIY36389.1"/>
    </source>
</evidence>
<keyword evidence="1" id="KW-0812">Transmembrane</keyword>
<proteinExistence type="predicted"/>
<reference evidence="2 3" key="1">
    <citation type="submission" date="2017-08" db="EMBL/GenBank/DDBJ databases">
        <title>Capnocytophaga canis 17-158 assembly.</title>
        <authorList>
            <person name="Gulvik C.A."/>
        </authorList>
    </citation>
    <scope>NUCLEOTIDE SEQUENCE [LARGE SCALE GENOMIC DNA]</scope>
    <source>
        <strain evidence="2 3">17-158</strain>
    </source>
</reference>
<evidence type="ECO:0000256" key="1">
    <source>
        <dbReference type="SAM" id="Phobius"/>
    </source>
</evidence>
<dbReference type="Proteomes" id="UP000265497">
    <property type="component" value="Unassembled WGS sequence"/>
</dbReference>
<evidence type="ECO:0000313" key="3">
    <source>
        <dbReference type="Proteomes" id="UP000265497"/>
    </source>
</evidence>
<dbReference type="EMBL" id="NSDI01000006">
    <property type="protein sequence ID" value="RIY36389.1"/>
    <property type="molecule type" value="Genomic_DNA"/>
</dbReference>
<accession>A0A3A1YGJ5</accession>
<dbReference type="AlphaFoldDB" id="A0A3A1YGJ5"/>
<name>A0A3A1YGJ5_9FLAO</name>
<keyword evidence="1" id="KW-1133">Transmembrane helix</keyword>
<sequence length="76" mass="9303">MYQYFYMFCLAKLQKLEERRMPSLRDISDIKFKMKIISKKKKFLLLKIIHFSCKCAIKNVFLPPFDMYYVKFMSNA</sequence>
<gene>
    <name evidence="2" type="ORF">CKY20_07865</name>
</gene>
<feature type="transmembrane region" description="Helical" evidence="1">
    <location>
        <begin position="43"/>
        <end position="62"/>
    </location>
</feature>
<comment type="caution">
    <text evidence="2">The sequence shown here is derived from an EMBL/GenBank/DDBJ whole genome shotgun (WGS) entry which is preliminary data.</text>
</comment>
<organism evidence="2 3">
    <name type="scientific">Capnocytophaga canis</name>
    <dbReference type="NCBI Taxonomy" id="1848903"/>
    <lineage>
        <taxon>Bacteria</taxon>
        <taxon>Pseudomonadati</taxon>
        <taxon>Bacteroidota</taxon>
        <taxon>Flavobacteriia</taxon>
        <taxon>Flavobacteriales</taxon>
        <taxon>Flavobacteriaceae</taxon>
        <taxon>Capnocytophaga</taxon>
    </lineage>
</organism>
<protein>
    <submittedName>
        <fullName evidence="2">Uncharacterized protein</fullName>
    </submittedName>
</protein>
<keyword evidence="1" id="KW-0472">Membrane</keyword>